<gene>
    <name evidence="2" type="ORF">CG419_09415</name>
</gene>
<name>A0AAC9ULX1_LATCU</name>
<reference evidence="2 3" key="1">
    <citation type="submission" date="2017-07" db="EMBL/GenBank/DDBJ databases">
        <title>Lactobacillus curvatus MRS6 whole genome.</title>
        <authorList>
            <person name="Jans C."/>
            <person name="Lagler S."/>
            <person name="Lacroix C."/>
            <person name="Meile L."/>
            <person name="Stevens M.J.A."/>
        </authorList>
    </citation>
    <scope>NUCLEOTIDE SEQUENCE [LARGE SCALE GENOMIC DNA]</scope>
    <source>
        <strain evidence="2 3">MRS6</strain>
    </source>
</reference>
<keyword evidence="1" id="KW-0472">Membrane</keyword>
<sequence length="163" mass="18620">MASSETNVWRQRKALSLNSMQFNRYLLLRYVTAGFFFVNLYWLVLMSPTTSWVKWLPFSLVLVHGAIAIEQASKYWHHQHDLPVTKWGYFIQSMTNVGLLIGLGLGASHQIVPFFSARGSQLTMIGVGIGLLLALLVERRTWLIEHDLDAYYARLTAFKASLN</sequence>
<evidence type="ECO:0000313" key="2">
    <source>
        <dbReference type="EMBL" id="ASN60818.1"/>
    </source>
</evidence>
<keyword evidence="1" id="KW-0812">Transmembrane</keyword>
<keyword evidence="1" id="KW-1133">Transmembrane helix</keyword>
<proteinExistence type="predicted"/>
<protein>
    <submittedName>
        <fullName evidence="2">PTS cellobiose transporter subunit IIC</fullName>
    </submittedName>
</protein>
<dbReference type="AlphaFoldDB" id="A0AAC9ULX1"/>
<dbReference type="Proteomes" id="UP000199749">
    <property type="component" value="Chromosome"/>
</dbReference>
<feature type="transmembrane region" description="Helical" evidence="1">
    <location>
        <begin position="26"/>
        <end position="46"/>
    </location>
</feature>
<feature type="transmembrane region" description="Helical" evidence="1">
    <location>
        <begin position="89"/>
        <end position="107"/>
    </location>
</feature>
<evidence type="ECO:0000313" key="3">
    <source>
        <dbReference type="Proteomes" id="UP000199749"/>
    </source>
</evidence>
<feature type="transmembrane region" description="Helical" evidence="1">
    <location>
        <begin position="119"/>
        <end position="137"/>
    </location>
</feature>
<organism evidence="2 3">
    <name type="scientific">Latilactobacillus curvatus</name>
    <name type="common">Lactobacillus curvatus</name>
    <dbReference type="NCBI Taxonomy" id="28038"/>
    <lineage>
        <taxon>Bacteria</taxon>
        <taxon>Bacillati</taxon>
        <taxon>Bacillota</taxon>
        <taxon>Bacilli</taxon>
        <taxon>Lactobacillales</taxon>
        <taxon>Lactobacillaceae</taxon>
        <taxon>Latilactobacillus</taxon>
    </lineage>
</organism>
<dbReference type="RefSeq" id="WP_089557139.1">
    <property type="nucleotide sequence ID" value="NZ_CP022474.1"/>
</dbReference>
<accession>A0AAC9ULX1</accession>
<dbReference type="EMBL" id="CP022474">
    <property type="protein sequence ID" value="ASN60818.1"/>
    <property type="molecule type" value="Genomic_DNA"/>
</dbReference>
<evidence type="ECO:0000256" key="1">
    <source>
        <dbReference type="SAM" id="Phobius"/>
    </source>
</evidence>